<dbReference type="Pfam" id="PF03690">
    <property type="entry name" value="MYG1_exonuc"/>
    <property type="match status" value="1"/>
</dbReference>
<proteinExistence type="inferred from homology"/>
<accession>A0A1F6YD33</accession>
<gene>
    <name evidence="2" type="ORF">A3F97_01125</name>
</gene>
<evidence type="ECO:0000313" key="2">
    <source>
        <dbReference type="EMBL" id="OGJ04301.1"/>
    </source>
</evidence>
<evidence type="ECO:0000256" key="1">
    <source>
        <dbReference type="ARBA" id="ARBA00010105"/>
    </source>
</evidence>
<reference evidence="2 3" key="1">
    <citation type="journal article" date="2016" name="Nat. Commun.">
        <title>Thousands of microbial genomes shed light on interconnected biogeochemical processes in an aquifer system.</title>
        <authorList>
            <person name="Anantharaman K."/>
            <person name="Brown C.T."/>
            <person name="Hug L.A."/>
            <person name="Sharon I."/>
            <person name="Castelle C.J."/>
            <person name="Probst A.J."/>
            <person name="Thomas B.C."/>
            <person name="Singh A."/>
            <person name="Wilkins M.J."/>
            <person name="Karaoz U."/>
            <person name="Brodie E.L."/>
            <person name="Williams K.H."/>
            <person name="Hubbard S.S."/>
            <person name="Banfield J.F."/>
        </authorList>
    </citation>
    <scope>NUCLEOTIDE SEQUENCE [LARGE SCALE GENOMIC DNA]</scope>
</reference>
<protein>
    <recommendedName>
        <fullName evidence="4">Metal-dependent hydrolase</fullName>
    </recommendedName>
</protein>
<dbReference type="EMBL" id="MFVT01000006">
    <property type="protein sequence ID" value="OGJ04301.1"/>
    <property type="molecule type" value="Genomic_DNA"/>
</dbReference>
<organism evidence="2 3">
    <name type="scientific">Candidatus Nomurabacteria bacterium RIFCSPLOWO2_12_FULL_41_10</name>
    <dbReference type="NCBI Taxonomy" id="1801795"/>
    <lineage>
        <taxon>Bacteria</taxon>
        <taxon>Candidatus Nomuraibacteriota</taxon>
    </lineage>
</organism>
<name>A0A1F6YD33_9BACT</name>
<dbReference type="PANTHER" id="PTHR11215:SF1">
    <property type="entry name" value="MYG1 EXONUCLEASE"/>
    <property type="match status" value="1"/>
</dbReference>
<dbReference type="InterPro" id="IPR003226">
    <property type="entry name" value="MYG1_exonuclease"/>
</dbReference>
<dbReference type="AlphaFoldDB" id="A0A1F6YD33"/>
<evidence type="ECO:0008006" key="4">
    <source>
        <dbReference type="Google" id="ProtNLM"/>
    </source>
</evidence>
<sequence length="302" mass="34444">MTTIKKLNQKLITHDGSFHTDDIFAAATLSIYLEKKGETFEIIRTRNEEIIKNGDYVFDVGGFYDEEKNRFDHHQVNGAGKRDNGIEYASFGLVWKKFGGELCNGETEAELIDQKLVQPIDAGDNGVNLVELKREVIPYFIQYAFNAFRPGWKDVSEKALFVGFLECVQMAKNILTREIGRARDITEAQKIIFTIYRNAENKKIIVLDKKYPWEELMQNYPEPIFVVYPRIDNSWGVEGVAASKFSVEKRKKFPDTWAGLRNGELQEISKVPDALFCHRGLFMAVAKSKEGAVKLAQIALES</sequence>
<dbReference type="PANTHER" id="PTHR11215">
    <property type="entry name" value="METAL DEPENDENT HYDROLASE - RELATED"/>
    <property type="match status" value="1"/>
</dbReference>
<dbReference type="Proteomes" id="UP000176826">
    <property type="component" value="Unassembled WGS sequence"/>
</dbReference>
<comment type="caution">
    <text evidence="2">The sequence shown here is derived from an EMBL/GenBank/DDBJ whole genome shotgun (WGS) entry which is preliminary data.</text>
</comment>
<evidence type="ECO:0000313" key="3">
    <source>
        <dbReference type="Proteomes" id="UP000176826"/>
    </source>
</evidence>
<comment type="similarity">
    <text evidence="1">Belongs to the MYG1 family.</text>
</comment>
<dbReference type="GO" id="GO:0005737">
    <property type="term" value="C:cytoplasm"/>
    <property type="evidence" value="ECO:0007669"/>
    <property type="project" value="TreeGrafter"/>
</dbReference>